<dbReference type="SUPFAM" id="SSF56112">
    <property type="entry name" value="Protein kinase-like (PK-like)"/>
    <property type="match status" value="1"/>
</dbReference>
<comment type="similarity">
    <text evidence="2">Belongs to the choline/ethanolamine kinase family.</text>
</comment>
<dbReference type="GO" id="GO:0006646">
    <property type="term" value="P:phosphatidylethanolamine biosynthetic process"/>
    <property type="evidence" value="ECO:0007669"/>
    <property type="project" value="TreeGrafter"/>
</dbReference>
<evidence type="ECO:0000256" key="1">
    <source>
        <dbReference type="ARBA" id="ARBA00037883"/>
    </source>
</evidence>
<organism evidence="5 6">
    <name type="scientific">Olpidium bornovanus</name>
    <dbReference type="NCBI Taxonomy" id="278681"/>
    <lineage>
        <taxon>Eukaryota</taxon>
        <taxon>Fungi</taxon>
        <taxon>Fungi incertae sedis</taxon>
        <taxon>Olpidiomycota</taxon>
        <taxon>Olpidiomycotina</taxon>
        <taxon>Olpidiomycetes</taxon>
        <taxon>Olpidiales</taxon>
        <taxon>Olpidiaceae</taxon>
        <taxon>Olpidium</taxon>
    </lineage>
</organism>
<evidence type="ECO:0000256" key="4">
    <source>
        <dbReference type="SAM" id="MobiDB-lite"/>
    </source>
</evidence>
<evidence type="ECO:0000313" key="6">
    <source>
        <dbReference type="Proteomes" id="UP000673691"/>
    </source>
</evidence>
<evidence type="ECO:0000256" key="2">
    <source>
        <dbReference type="ARBA" id="ARBA00038211"/>
    </source>
</evidence>
<feature type="non-terminal residue" evidence="5">
    <location>
        <position position="356"/>
    </location>
</feature>
<comment type="pathway">
    <text evidence="1">Phospholipid metabolism; phosphatidylethanolamine biosynthesis; phosphatidylethanolamine from ethanolamine: step 1/3.</text>
</comment>
<feature type="region of interest" description="Disordered" evidence="4">
    <location>
        <begin position="1"/>
        <end position="47"/>
    </location>
</feature>
<name>A0A8H7ZNJ7_9FUNG</name>
<dbReference type="PANTHER" id="PTHR22603:SF66">
    <property type="entry name" value="ETHANOLAMINE KINASE"/>
    <property type="match status" value="1"/>
</dbReference>
<evidence type="ECO:0000313" key="5">
    <source>
        <dbReference type="EMBL" id="KAG5456258.1"/>
    </source>
</evidence>
<dbReference type="AlphaFoldDB" id="A0A8H7ZNJ7"/>
<dbReference type="GO" id="GO:0004305">
    <property type="term" value="F:ethanolamine kinase activity"/>
    <property type="evidence" value="ECO:0007669"/>
    <property type="project" value="UniProtKB-EC"/>
</dbReference>
<dbReference type="Pfam" id="PF01633">
    <property type="entry name" value="Choline_kinase"/>
    <property type="match status" value="1"/>
</dbReference>
<gene>
    <name evidence="5" type="ORF">BJ554DRAFT_4048</name>
</gene>
<sequence>MIAAMDGTATYAAESPPASPNCQPDGAERRSLKPGSPPPRRCLSSSEVESAIRDEIPMLDTVVHHDRLFEGAARIVLDLFPEWEEGGLHMVQVRPTGSRVCGRGYRLLTVADGSRAPTVLVPRRQCKDGITNKLVKVTHSGPNNRPEVVLVRAYGKKSEVLIDRHQEIVNMVTLSKLGLCPPLYGRWTNGLAYGYIPGRVCTPEDLTEPDVGRAVAKSLRVWHSVELAEPDESTQNGLDTAVQAGGKPGTASEVHCHRPKLFDTLRRWMAEVPFAYQNPSKNALFQSRFDHHTLRRELENLQLRLQVVHSPVVFCHCDLLAANIIYDDVKKEASFIDYEYGAWSYRGFDIGNHWNE</sequence>
<evidence type="ECO:0000256" key="3">
    <source>
        <dbReference type="ARBA" id="ARBA00038874"/>
    </source>
</evidence>
<accession>A0A8H7ZNJ7</accession>
<proteinExistence type="inferred from homology"/>
<dbReference type="Gene3D" id="3.30.200.20">
    <property type="entry name" value="Phosphorylase Kinase, domain 1"/>
    <property type="match status" value="1"/>
</dbReference>
<dbReference type="Proteomes" id="UP000673691">
    <property type="component" value="Unassembled WGS sequence"/>
</dbReference>
<dbReference type="GO" id="GO:0005737">
    <property type="term" value="C:cytoplasm"/>
    <property type="evidence" value="ECO:0007669"/>
    <property type="project" value="TreeGrafter"/>
</dbReference>
<dbReference type="OrthoDB" id="10267235at2759"/>
<dbReference type="Gene3D" id="3.90.1200.10">
    <property type="match status" value="1"/>
</dbReference>
<keyword evidence="5" id="KW-0418">Kinase</keyword>
<dbReference type="PANTHER" id="PTHR22603">
    <property type="entry name" value="CHOLINE/ETHANOALAMINE KINASE"/>
    <property type="match status" value="1"/>
</dbReference>
<dbReference type="EMBL" id="JAEFCI010012021">
    <property type="protein sequence ID" value="KAG5456258.1"/>
    <property type="molecule type" value="Genomic_DNA"/>
</dbReference>
<keyword evidence="5" id="KW-0808">Transferase</keyword>
<comment type="caution">
    <text evidence="5">The sequence shown here is derived from an EMBL/GenBank/DDBJ whole genome shotgun (WGS) entry which is preliminary data.</text>
</comment>
<protein>
    <recommendedName>
        <fullName evidence="3">ethanolamine kinase</fullName>
        <ecNumber evidence="3">2.7.1.82</ecNumber>
    </recommendedName>
</protein>
<dbReference type="EC" id="2.7.1.82" evidence="3"/>
<keyword evidence="6" id="KW-1185">Reference proteome</keyword>
<dbReference type="InterPro" id="IPR011009">
    <property type="entry name" value="Kinase-like_dom_sf"/>
</dbReference>
<reference evidence="5 6" key="1">
    <citation type="journal article" name="Sci. Rep.">
        <title>Genome-scale phylogenetic analyses confirm Olpidium as the closest living zoosporic fungus to the non-flagellated, terrestrial fungi.</title>
        <authorList>
            <person name="Chang Y."/>
            <person name="Rochon D."/>
            <person name="Sekimoto S."/>
            <person name="Wang Y."/>
            <person name="Chovatia M."/>
            <person name="Sandor L."/>
            <person name="Salamov A."/>
            <person name="Grigoriev I.V."/>
            <person name="Stajich J.E."/>
            <person name="Spatafora J.W."/>
        </authorList>
    </citation>
    <scope>NUCLEOTIDE SEQUENCE [LARGE SCALE GENOMIC DNA]</scope>
    <source>
        <strain evidence="5">S191</strain>
    </source>
</reference>